<feature type="domain" description="V-type proton ATPase subunit S1/VOA1 transmembrane" evidence="12">
    <location>
        <begin position="234"/>
        <end position="273"/>
    </location>
</feature>
<keyword evidence="5 11" id="KW-0732">Signal</keyword>
<dbReference type="OrthoDB" id="9985059at2759"/>
<protein>
    <recommendedName>
        <fullName evidence="3">Protein BIG1</fullName>
    </recommendedName>
</protein>
<dbReference type="InterPro" id="IPR037654">
    <property type="entry name" value="Big1"/>
</dbReference>
<keyword evidence="6" id="KW-0256">Endoplasmic reticulum</keyword>
<organism evidence="13 14">
    <name type="scientific">Candida parapsilosis</name>
    <name type="common">Yeast</name>
    <dbReference type="NCBI Taxonomy" id="5480"/>
    <lineage>
        <taxon>Eukaryota</taxon>
        <taxon>Fungi</taxon>
        <taxon>Dikarya</taxon>
        <taxon>Ascomycota</taxon>
        <taxon>Saccharomycotina</taxon>
        <taxon>Pichiomycetes</taxon>
        <taxon>Debaryomycetaceae</taxon>
        <taxon>Candida/Lodderomyces clade</taxon>
        <taxon>Candida</taxon>
    </lineage>
</organism>
<comment type="similarity">
    <text evidence="2">Belongs to the BIG1 family.</text>
</comment>
<dbReference type="GO" id="GO:0009272">
    <property type="term" value="P:fungal-type cell wall biogenesis"/>
    <property type="evidence" value="ECO:0007669"/>
    <property type="project" value="TreeGrafter"/>
</dbReference>
<gene>
    <name evidence="13" type="ORF">FOB60_003621</name>
</gene>
<dbReference type="InterPro" id="IPR046756">
    <property type="entry name" value="VAS1/VOA1_TM"/>
</dbReference>
<keyword evidence="9" id="KW-0961">Cell wall biogenesis/degradation</keyword>
<evidence type="ECO:0000259" key="12">
    <source>
        <dbReference type="Pfam" id="PF20520"/>
    </source>
</evidence>
<comment type="subcellular location">
    <subcellularLocation>
        <location evidence="1">Endoplasmic reticulum membrane</location>
        <topology evidence="1">Single-pass type I membrane protein</topology>
    </subcellularLocation>
</comment>
<evidence type="ECO:0000256" key="8">
    <source>
        <dbReference type="ARBA" id="ARBA00023136"/>
    </source>
</evidence>
<feature type="signal peptide" evidence="11">
    <location>
        <begin position="1"/>
        <end position="20"/>
    </location>
</feature>
<dbReference type="EMBL" id="JABWAB010000005">
    <property type="protein sequence ID" value="KAF6050953.1"/>
    <property type="molecule type" value="Genomic_DNA"/>
</dbReference>
<evidence type="ECO:0000256" key="4">
    <source>
        <dbReference type="ARBA" id="ARBA00022692"/>
    </source>
</evidence>
<evidence type="ECO:0000256" key="2">
    <source>
        <dbReference type="ARBA" id="ARBA00008203"/>
    </source>
</evidence>
<keyword evidence="4 10" id="KW-0812">Transmembrane</keyword>
<sequence>MQLFNLLIAKLAFFIGISAALYANTAPTFVTNWMYDIKQLFANDQWHYKTFKNVDERMSIAFKDHDLDQNAKVNFFYYQIKKSDWQSHWKWTKFSDQFLQINGIVYNNQSETVFSELKNRGILPEVLSRDSIEEVLERVNRVYEDDYVIQIIPDFKPTANVDADEDKLENLYYVDGKVARNENNDDVSVEQEIDADFAEAHRLAAEEDQPVTILEDVPSNTTTVKHDNLFTNYQFFTTGIWSGLIVSGFLLLILYGALTWLSDLQITYASFDKQVDFDKKNE</sequence>
<evidence type="ECO:0000256" key="6">
    <source>
        <dbReference type="ARBA" id="ARBA00022824"/>
    </source>
</evidence>
<reference evidence="13" key="1">
    <citation type="submission" date="2020-03" db="EMBL/GenBank/DDBJ databases">
        <title>FDA dAtabase for Regulatory Grade micrObial Sequences (FDA-ARGOS): Supporting development and validation of Infectious Disease Dx tests.</title>
        <authorList>
            <person name="Campos J."/>
            <person name="Goldberg B."/>
            <person name="Tallon L."/>
            <person name="Sadzewicz L."/>
            <person name="Vavikolanu K."/>
            <person name="Mehta A."/>
            <person name="Aluvathingal J."/>
            <person name="Nadendla S."/>
            <person name="Nandy P."/>
            <person name="Geyer C."/>
            <person name="Yan Y."/>
            <person name="Sichtig H."/>
        </authorList>
    </citation>
    <scope>NUCLEOTIDE SEQUENCE [LARGE SCALE GENOMIC DNA]</scope>
    <source>
        <strain evidence="13">FDAARGOS_652</strain>
    </source>
</reference>
<evidence type="ECO:0000313" key="13">
    <source>
        <dbReference type="EMBL" id="KAF6050953.1"/>
    </source>
</evidence>
<dbReference type="PANTHER" id="PTHR28285">
    <property type="entry name" value="PROTEIN BIG1"/>
    <property type="match status" value="1"/>
</dbReference>
<evidence type="ECO:0000256" key="9">
    <source>
        <dbReference type="ARBA" id="ARBA00023316"/>
    </source>
</evidence>
<comment type="caution">
    <text evidence="13">The sequence shown here is derived from an EMBL/GenBank/DDBJ whole genome shotgun (WGS) entry which is preliminary data.</text>
</comment>
<dbReference type="Proteomes" id="UP000590412">
    <property type="component" value="Unassembled WGS sequence"/>
</dbReference>
<keyword evidence="7 10" id="KW-1133">Transmembrane helix</keyword>
<proteinExistence type="inferred from homology"/>
<evidence type="ECO:0000256" key="11">
    <source>
        <dbReference type="SAM" id="SignalP"/>
    </source>
</evidence>
<evidence type="ECO:0000256" key="5">
    <source>
        <dbReference type="ARBA" id="ARBA00022729"/>
    </source>
</evidence>
<dbReference type="AlphaFoldDB" id="A0A8X7TA54"/>
<dbReference type="Pfam" id="PF20520">
    <property type="entry name" value="Ac45-VOA1_TM"/>
    <property type="match status" value="1"/>
</dbReference>
<evidence type="ECO:0000256" key="7">
    <source>
        <dbReference type="ARBA" id="ARBA00022989"/>
    </source>
</evidence>
<evidence type="ECO:0000256" key="3">
    <source>
        <dbReference type="ARBA" id="ARBA00022089"/>
    </source>
</evidence>
<dbReference type="GO" id="GO:0006078">
    <property type="term" value="P:(1-&gt;6)-beta-D-glucan biosynthetic process"/>
    <property type="evidence" value="ECO:0007669"/>
    <property type="project" value="TreeGrafter"/>
</dbReference>
<accession>A0A8X7TA54</accession>
<evidence type="ECO:0000313" key="14">
    <source>
        <dbReference type="Proteomes" id="UP000590412"/>
    </source>
</evidence>
<evidence type="ECO:0000256" key="1">
    <source>
        <dbReference type="ARBA" id="ARBA00004115"/>
    </source>
</evidence>
<feature type="chain" id="PRO_5044694674" description="Protein BIG1" evidence="11">
    <location>
        <begin position="21"/>
        <end position="282"/>
    </location>
</feature>
<keyword evidence="8 10" id="KW-0472">Membrane</keyword>
<evidence type="ECO:0000256" key="10">
    <source>
        <dbReference type="SAM" id="Phobius"/>
    </source>
</evidence>
<dbReference type="PANTHER" id="PTHR28285:SF1">
    <property type="entry name" value="PROTEIN BIG1"/>
    <property type="match status" value="1"/>
</dbReference>
<dbReference type="GO" id="GO:0071555">
    <property type="term" value="P:cell wall organization"/>
    <property type="evidence" value="ECO:0007669"/>
    <property type="project" value="UniProtKB-KW"/>
</dbReference>
<name>A0A8X7TA54_CANPA</name>
<dbReference type="GO" id="GO:0005789">
    <property type="term" value="C:endoplasmic reticulum membrane"/>
    <property type="evidence" value="ECO:0007669"/>
    <property type="project" value="UniProtKB-SubCell"/>
</dbReference>
<feature type="transmembrane region" description="Helical" evidence="10">
    <location>
        <begin position="240"/>
        <end position="261"/>
    </location>
</feature>